<evidence type="ECO:0000313" key="2">
    <source>
        <dbReference type="Proteomes" id="UP000815325"/>
    </source>
</evidence>
<evidence type="ECO:0008006" key="3">
    <source>
        <dbReference type="Google" id="ProtNLM"/>
    </source>
</evidence>
<accession>A0ABQ7H832</accession>
<comment type="caution">
    <text evidence="1">The sequence shown here is derived from an EMBL/GenBank/DDBJ whole genome shotgun (WGS) entry which is preliminary data.</text>
</comment>
<sequence>MRRQQHMLLYKTKLNFPHYLVTSGMSIQGFPRVQNCRIHWTLIQIGKVLIHPPQPKPGKLRLKLVSILISVTEQTTHFTAWAFPGWTIKNTLTYSPLAGHPFNGIMDP</sequence>
<keyword evidence="2" id="KW-1185">Reference proteome</keyword>
<evidence type="ECO:0000313" key="1">
    <source>
        <dbReference type="EMBL" id="KAF5843011.1"/>
    </source>
</evidence>
<dbReference type="Proteomes" id="UP000815325">
    <property type="component" value="Unassembled WGS sequence"/>
</dbReference>
<gene>
    <name evidence="1" type="ORF">DUNSADRAFT_3140</name>
</gene>
<organism evidence="1 2">
    <name type="scientific">Dunaliella salina</name>
    <name type="common">Green alga</name>
    <name type="synonym">Protococcus salinus</name>
    <dbReference type="NCBI Taxonomy" id="3046"/>
    <lineage>
        <taxon>Eukaryota</taxon>
        <taxon>Viridiplantae</taxon>
        <taxon>Chlorophyta</taxon>
        <taxon>core chlorophytes</taxon>
        <taxon>Chlorophyceae</taxon>
        <taxon>CS clade</taxon>
        <taxon>Chlamydomonadales</taxon>
        <taxon>Dunaliellaceae</taxon>
        <taxon>Dunaliella</taxon>
    </lineage>
</organism>
<reference evidence="1" key="1">
    <citation type="submission" date="2017-08" db="EMBL/GenBank/DDBJ databases">
        <authorList>
            <person name="Polle J.E."/>
            <person name="Barry K."/>
            <person name="Cushman J."/>
            <person name="Schmutz J."/>
            <person name="Tran D."/>
            <person name="Hathwaick L.T."/>
            <person name="Yim W.C."/>
            <person name="Jenkins J."/>
            <person name="Mckie-Krisberg Z.M."/>
            <person name="Prochnik S."/>
            <person name="Lindquist E."/>
            <person name="Dockter R.B."/>
            <person name="Adam C."/>
            <person name="Molina H."/>
            <person name="Bunkerborg J."/>
            <person name="Jin E."/>
            <person name="Buchheim M."/>
            <person name="Magnuson J."/>
        </authorList>
    </citation>
    <scope>NUCLEOTIDE SEQUENCE</scope>
    <source>
        <strain evidence="1">CCAP 19/18</strain>
    </source>
</reference>
<name>A0ABQ7H832_DUNSA</name>
<dbReference type="EMBL" id="MU069450">
    <property type="protein sequence ID" value="KAF5843011.1"/>
    <property type="molecule type" value="Genomic_DNA"/>
</dbReference>
<protein>
    <recommendedName>
        <fullName evidence="3">Encoded protein</fullName>
    </recommendedName>
</protein>
<proteinExistence type="predicted"/>